<accession>A0ACB9YKA7</accession>
<gene>
    <name evidence="1" type="ORF">F4820DRAFT_439219</name>
</gene>
<dbReference type="EMBL" id="MU393622">
    <property type="protein sequence ID" value="KAI4859622.1"/>
    <property type="molecule type" value="Genomic_DNA"/>
</dbReference>
<dbReference type="Proteomes" id="UP001497700">
    <property type="component" value="Unassembled WGS sequence"/>
</dbReference>
<evidence type="ECO:0000313" key="1">
    <source>
        <dbReference type="EMBL" id="KAI4859622.1"/>
    </source>
</evidence>
<comment type="caution">
    <text evidence="1">The sequence shown here is derived from an EMBL/GenBank/DDBJ whole genome shotgun (WGS) entry which is preliminary data.</text>
</comment>
<organism evidence="1 2">
    <name type="scientific">Hypoxylon rubiginosum</name>
    <dbReference type="NCBI Taxonomy" id="110542"/>
    <lineage>
        <taxon>Eukaryota</taxon>
        <taxon>Fungi</taxon>
        <taxon>Dikarya</taxon>
        <taxon>Ascomycota</taxon>
        <taxon>Pezizomycotina</taxon>
        <taxon>Sordariomycetes</taxon>
        <taxon>Xylariomycetidae</taxon>
        <taxon>Xylariales</taxon>
        <taxon>Hypoxylaceae</taxon>
        <taxon>Hypoxylon</taxon>
    </lineage>
</organism>
<keyword evidence="2" id="KW-1185">Reference proteome</keyword>
<sequence length="522" mass="60062">MDLTYNLAPYLPSWTILILLLPWIALYIVLLPPHKRRFSLGKRFVMPRGPSGQMLLGNLPSWLRARRERATNPWLAKQARYGELTTLSMGSRTWVLVNTSRMINEILAKQTKSTHDRPWLPIAGGLVSRDLRPFLKRAADWKDGRRLVHHLLMGPRSKDHENIIEDTSLGLLRTYLDEPGAWYLHNYRYAVAIMYKIVTNSPLDKSRSELNDLQEVTRTFLEAISNTFVEFFPHLTLLPKLLQFWRPRWEAVGTFHYNVFKHWWAGMKPLAKRDEEPSFLDTVMGEFNATDEEAMYLTMAVIVAGSDNTRITMNSGIGICLAYPTAIQIARDELDKVCGAISLRLPRLDDLPNLPYMCAVVKEVLRWRPVSPLLPPRLLTDDIEVEGYRFPAGTEFLVNMIAVGRHGRDDPTEFKPERWFDVNNNEERARGDAGITQGLWQYAFAAGKRSCVGYKLAQKEIFLGYARLFYCFNFFPVGQFVSGQLETPTIGEPFPIKVAVRSPAHERLIREESERCTFWGQE</sequence>
<protein>
    <submittedName>
        <fullName evidence="1">Cytochrome P450 2C31</fullName>
    </submittedName>
</protein>
<proteinExistence type="predicted"/>
<name>A0ACB9YKA7_9PEZI</name>
<evidence type="ECO:0000313" key="2">
    <source>
        <dbReference type="Proteomes" id="UP001497700"/>
    </source>
</evidence>
<reference evidence="1 2" key="1">
    <citation type="journal article" date="2022" name="New Phytol.">
        <title>Ecological generalism drives hyperdiversity of secondary metabolite gene clusters in xylarialean endophytes.</title>
        <authorList>
            <person name="Franco M.E.E."/>
            <person name="Wisecaver J.H."/>
            <person name="Arnold A.E."/>
            <person name="Ju Y.M."/>
            <person name="Slot J.C."/>
            <person name="Ahrendt S."/>
            <person name="Moore L.P."/>
            <person name="Eastman K.E."/>
            <person name="Scott K."/>
            <person name="Konkel Z."/>
            <person name="Mondo S.J."/>
            <person name="Kuo A."/>
            <person name="Hayes R.D."/>
            <person name="Haridas S."/>
            <person name="Andreopoulos B."/>
            <person name="Riley R."/>
            <person name="LaButti K."/>
            <person name="Pangilinan J."/>
            <person name="Lipzen A."/>
            <person name="Amirebrahimi M."/>
            <person name="Yan J."/>
            <person name="Adam C."/>
            <person name="Keymanesh K."/>
            <person name="Ng V."/>
            <person name="Louie K."/>
            <person name="Northen T."/>
            <person name="Drula E."/>
            <person name="Henrissat B."/>
            <person name="Hsieh H.M."/>
            <person name="Youens-Clark K."/>
            <person name="Lutzoni F."/>
            <person name="Miadlikowska J."/>
            <person name="Eastwood D.C."/>
            <person name="Hamelin R.C."/>
            <person name="Grigoriev I.V."/>
            <person name="U'Ren J.M."/>
        </authorList>
    </citation>
    <scope>NUCLEOTIDE SEQUENCE [LARGE SCALE GENOMIC DNA]</scope>
    <source>
        <strain evidence="1 2">CBS 119005</strain>
    </source>
</reference>